<name>A0ABT7DPG0_9ACTN</name>
<keyword evidence="2" id="KW-0902">Two-component regulatory system</keyword>
<dbReference type="Gene3D" id="1.10.10.10">
    <property type="entry name" value="Winged helix-like DNA-binding domain superfamily/Winged helix DNA-binding domain"/>
    <property type="match status" value="1"/>
</dbReference>
<evidence type="ECO:0000256" key="7">
    <source>
        <dbReference type="PROSITE-ProRule" id="PRU01091"/>
    </source>
</evidence>
<evidence type="ECO:0000256" key="4">
    <source>
        <dbReference type="ARBA" id="ARBA00023125"/>
    </source>
</evidence>
<keyword evidence="5" id="KW-0804">Transcription</keyword>
<comment type="caution">
    <text evidence="10">The sequence shown here is derived from an EMBL/GenBank/DDBJ whole genome shotgun (WGS) entry which is preliminary data.</text>
</comment>
<sequence length="232" mass="26014">MDEQERKQQTTLLVVDDEPGIVEMLDEYFSGQGFRVLTASDGPTALKRAEQNPDLIVLDVGMPLMDGYAVCRRLREHLTCPIVFLTARVEDVDALEGFEAGADDYVLKPFSLAVLGARVRAHLARETRQQAKAEVRFDGDLAIDYRARTVTVAGAAVDFTRREFDIVAFLSKHAGQVFERERIHERVGGWESESDPQVVTEHIRRIRKKLAAAGAAPDPIETVWGMGYKWRA</sequence>
<evidence type="ECO:0000256" key="6">
    <source>
        <dbReference type="PROSITE-ProRule" id="PRU00169"/>
    </source>
</evidence>
<evidence type="ECO:0000259" key="9">
    <source>
        <dbReference type="PROSITE" id="PS51755"/>
    </source>
</evidence>
<evidence type="ECO:0000256" key="1">
    <source>
        <dbReference type="ARBA" id="ARBA00022553"/>
    </source>
</evidence>
<dbReference type="RefSeq" id="WP_283832775.1">
    <property type="nucleotide sequence ID" value="NZ_JASJEU010000022.1"/>
</dbReference>
<organism evidence="10 11">
    <name type="scientific">Gordonibacter faecis</name>
    <dbReference type="NCBI Taxonomy" id="3047475"/>
    <lineage>
        <taxon>Bacteria</taxon>
        <taxon>Bacillati</taxon>
        <taxon>Actinomycetota</taxon>
        <taxon>Coriobacteriia</taxon>
        <taxon>Eggerthellales</taxon>
        <taxon>Eggerthellaceae</taxon>
        <taxon>Gordonibacter</taxon>
    </lineage>
</organism>
<dbReference type="Proteomes" id="UP001232750">
    <property type="component" value="Unassembled WGS sequence"/>
</dbReference>
<dbReference type="SUPFAM" id="SSF52172">
    <property type="entry name" value="CheY-like"/>
    <property type="match status" value="1"/>
</dbReference>
<dbReference type="PANTHER" id="PTHR48111">
    <property type="entry name" value="REGULATOR OF RPOS"/>
    <property type="match status" value="1"/>
</dbReference>
<dbReference type="InterPro" id="IPR039420">
    <property type="entry name" value="WalR-like"/>
</dbReference>
<dbReference type="PROSITE" id="PS50110">
    <property type="entry name" value="RESPONSE_REGULATORY"/>
    <property type="match status" value="1"/>
</dbReference>
<dbReference type="EMBL" id="JASJEU010000022">
    <property type="protein sequence ID" value="MDJ1651430.1"/>
    <property type="molecule type" value="Genomic_DNA"/>
</dbReference>
<feature type="modified residue" description="4-aspartylphosphate" evidence="6">
    <location>
        <position position="59"/>
    </location>
</feature>
<keyword evidence="1 6" id="KW-0597">Phosphoprotein</keyword>
<dbReference type="InterPro" id="IPR001789">
    <property type="entry name" value="Sig_transdc_resp-reg_receiver"/>
</dbReference>
<evidence type="ECO:0000259" key="8">
    <source>
        <dbReference type="PROSITE" id="PS50110"/>
    </source>
</evidence>
<evidence type="ECO:0000313" key="10">
    <source>
        <dbReference type="EMBL" id="MDJ1651430.1"/>
    </source>
</evidence>
<keyword evidence="3" id="KW-0805">Transcription regulation</keyword>
<dbReference type="SMART" id="SM00448">
    <property type="entry name" value="REC"/>
    <property type="match status" value="1"/>
</dbReference>
<evidence type="ECO:0000313" key="11">
    <source>
        <dbReference type="Proteomes" id="UP001232750"/>
    </source>
</evidence>
<keyword evidence="4 7" id="KW-0238">DNA-binding</keyword>
<dbReference type="CDD" id="cd00383">
    <property type="entry name" value="trans_reg_C"/>
    <property type="match status" value="1"/>
</dbReference>
<dbReference type="PANTHER" id="PTHR48111:SF1">
    <property type="entry name" value="TWO-COMPONENT RESPONSE REGULATOR ORR33"/>
    <property type="match status" value="1"/>
</dbReference>
<reference evidence="10 11" key="1">
    <citation type="submission" date="2023-05" db="EMBL/GenBank/DDBJ databases">
        <title>Gordonibacter KGMB12511T sp. nov., isolated from faeces of healthy Korean.</title>
        <authorList>
            <person name="Kim H.S."/>
            <person name="Kim J.-S."/>
            <person name="Suh M.K."/>
            <person name="Eom M.K."/>
            <person name="Do H.E."/>
            <person name="Lee J.-S."/>
        </authorList>
    </citation>
    <scope>NUCLEOTIDE SEQUENCE [LARGE SCALE GENOMIC DNA]</scope>
    <source>
        <strain evidence="10 11">KGMB12511</strain>
    </source>
</reference>
<dbReference type="Pfam" id="PF00486">
    <property type="entry name" value="Trans_reg_C"/>
    <property type="match status" value="1"/>
</dbReference>
<evidence type="ECO:0000256" key="5">
    <source>
        <dbReference type="ARBA" id="ARBA00023163"/>
    </source>
</evidence>
<proteinExistence type="predicted"/>
<dbReference type="Gene3D" id="6.10.250.690">
    <property type="match status" value="1"/>
</dbReference>
<feature type="domain" description="OmpR/PhoB-type" evidence="9">
    <location>
        <begin position="132"/>
        <end position="232"/>
    </location>
</feature>
<dbReference type="InterPro" id="IPR036388">
    <property type="entry name" value="WH-like_DNA-bd_sf"/>
</dbReference>
<dbReference type="Pfam" id="PF00072">
    <property type="entry name" value="Response_reg"/>
    <property type="match status" value="1"/>
</dbReference>
<keyword evidence="11" id="KW-1185">Reference proteome</keyword>
<dbReference type="InterPro" id="IPR011006">
    <property type="entry name" value="CheY-like_superfamily"/>
</dbReference>
<dbReference type="PROSITE" id="PS51755">
    <property type="entry name" value="OMPR_PHOB"/>
    <property type="match status" value="1"/>
</dbReference>
<dbReference type="Gene3D" id="3.40.50.2300">
    <property type="match status" value="1"/>
</dbReference>
<feature type="DNA-binding region" description="OmpR/PhoB-type" evidence="7">
    <location>
        <begin position="132"/>
        <end position="232"/>
    </location>
</feature>
<feature type="domain" description="Response regulatory" evidence="8">
    <location>
        <begin position="11"/>
        <end position="123"/>
    </location>
</feature>
<dbReference type="InterPro" id="IPR001867">
    <property type="entry name" value="OmpR/PhoB-type_DNA-bd"/>
</dbReference>
<accession>A0ABT7DPG0</accession>
<evidence type="ECO:0000256" key="2">
    <source>
        <dbReference type="ARBA" id="ARBA00023012"/>
    </source>
</evidence>
<dbReference type="CDD" id="cd17574">
    <property type="entry name" value="REC_OmpR"/>
    <property type="match status" value="1"/>
</dbReference>
<protein>
    <submittedName>
        <fullName evidence="10">Response regulator transcription factor</fullName>
    </submittedName>
</protein>
<gene>
    <name evidence="10" type="ORF">QNJ86_11515</name>
</gene>
<dbReference type="SMART" id="SM00862">
    <property type="entry name" value="Trans_reg_C"/>
    <property type="match status" value="1"/>
</dbReference>
<evidence type="ECO:0000256" key="3">
    <source>
        <dbReference type="ARBA" id="ARBA00023015"/>
    </source>
</evidence>